<gene>
    <name evidence="1" type="ORF">LSAT_V11C600336680</name>
</gene>
<dbReference type="PANTHER" id="PTHR47150">
    <property type="entry name" value="OS12G0169200 PROTEIN"/>
    <property type="match status" value="1"/>
</dbReference>
<reference evidence="1 2" key="1">
    <citation type="journal article" date="2017" name="Nat. Commun.">
        <title>Genome assembly with in vitro proximity ligation data and whole-genome triplication in lettuce.</title>
        <authorList>
            <person name="Reyes-Chin-Wo S."/>
            <person name="Wang Z."/>
            <person name="Yang X."/>
            <person name="Kozik A."/>
            <person name="Arikit S."/>
            <person name="Song C."/>
            <person name="Xia L."/>
            <person name="Froenicke L."/>
            <person name="Lavelle D.O."/>
            <person name="Truco M.J."/>
            <person name="Xia R."/>
            <person name="Zhu S."/>
            <person name="Xu C."/>
            <person name="Xu H."/>
            <person name="Xu X."/>
            <person name="Cox K."/>
            <person name="Korf I."/>
            <person name="Meyers B.C."/>
            <person name="Michelmore R.W."/>
        </authorList>
    </citation>
    <scope>NUCLEOTIDE SEQUENCE [LARGE SCALE GENOMIC DNA]</scope>
    <source>
        <strain evidence="2">cv. Salinas</strain>
        <tissue evidence="1">Seedlings</tissue>
    </source>
</reference>
<evidence type="ECO:0000313" key="1">
    <source>
        <dbReference type="EMBL" id="KAJ0201749.1"/>
    </source>
</evidence>
<evidence type="ECO:0000313" key="2">
    <source>
        <dbReference type="Proteomes" id="UP000235145"/>
    </source>
</evidence>
<name>A0A9R1VAC3_LACSA</name>
<proteinExistence type="predicted"/>
<dbReference type="AlphaFoldDB" id="A0A9R1VAC3"/>
<sequence>MSSSSSDSTAQEDALFVGSIMTKTVVYFQNRQGQSSCSSPKTRKPQLWTNLEDIYNSLIEDYFADDVVYAEKFRRQLRMRKELFLRRFPYFQWNRGARHIKGFSLIQKCTTTIPITLVYERRYLCKPTIYNVYQLYTVHESNYGFPRMVGSIDCMHWDWALCPNAWHGDHREPTIVLEAIGSHDLWIWHAFFRLAGAKNDINILN</sequence>
<dbReference type="Pfam" id="PF04827">
    <property type="entry name" value="Plant_tran"/>
    <property type="match status" value="1"/>
</dbReference>
<accession>A0A9R1VAC3</accession>
<protein>
    <submittedName>
        <fullName evidence="1">Uncharacterized protein</fullName>
    </submittedName>
</protein>
<dbReference type="EMBL" id="NBSK02000006">
    <property type="protein sequence ID" value="KAJ0201749.1"/>
    <property type="molecule type" value="Genomic_DNA"/>
</dbReference>
<dbReference type="InterPro" id="IPR006912">
    <property type="entry name" value="Harbinger_derived_prot"/>
</dbReference>
<organism evidence="1 2">
    <name type="scientific">Lactuca sativa</name>
    <name type="common">Garden lettuce</name>
    <dbReference type="NCBI Taxonomy" id="4236"/>
    <lineage>
        <taxon>Eukaryota</taxon>
        <taxon>Viridiplantae</taxon>
        <taxon>Streptophyta</taxon>
        <taxon>Embryophyta</taxon>
        <taxon>Tracheophyta</taxon>
        <taxon>Spermatophyta</taxon>
        <taxon>Magnoliopsida</taxon>
        <taxon>eudicotyledons</taxon>
        <taxon>Gunneridae</taxon>
        <taxon>Pentapetalae</taxon>
        <taxon>asterids</taxon>
        <taxon>campanulids</taxon>
        <taxon>Asterales</taxon>
        <taxon>Asteraceae</taxon>
        <taxon>Cichorioideae</taxon>
        <taxon>Cichorieae</taxon>
        <taxon>Lactucinae</taxon>
        <taxon>Lactuca</taxon>
    </lineage>
</organism>
<keyword evidence="2" id="KW-1185">Reference proteome</keyword>
<comment type="caution">
    <text evidence="1">The sequence shown here is derived from an EMBL/GenBank/DDBJ whole genome shotgun (WGS) entry which is preliminary data.</text>
</comment>
<dbReference type="Proteomes" id="UP000235145">
    <property type="component" value="Unassembled WGS sequence"/>
</dbReference>
<dbReference type="PANTHER" id="PTHR47150:SF4">
    <property type="entry name" value="HARBINGER TRANSPOSASE-DERIVED PROTEIN-RELATED"/>
    <property type="match status" value="1"/>
</dbReference>